<proteinExistence type="predicted"/>
<name>A0A091BLW3_STREI</name>
<dbReference type="RefSeq" id="WP_039697515.1">
    <property type="nucleotide sequence ID" value="NZ_AUZH01000037.1"/>
</dbReference>
<protein>
    <submittedName>
        <fullName evidence="1">Uncharacterized protein</fullName>
    </submittedName>
</protein>
<dbReference type="EMBL" id="AUZH01000037">
    <property type="protein sequence ID" value="KFN85435.1"/>
    <property type="molecule type" value="Genomic_DNA"/>
</dbReference>
<reference evidence="1 3" key="1">
    <citation type="journal article" date="2014" name="Genome Announc.">
        <title>Draft Genome Sequences of Streptococcus bovis Strains ATCC 33317 and JB1.</title>
        <authorList>
            <person name="Benahmed F.H."/>
            <person name="Gopinath G.R."/>
            <person name="Harbottle H."/>
            <person name="Cotta M.A."/>
            <person name="Luo Y."/>
            <person name="Henderson C."/>
            <person name="Teri P."/>
            <person name="Soppet D."/>
            <person name="Rasmussen M."/>
            <person name="Whitehead T.R."/>
            <person name="Davidson M."/>
        </authorList>
    </citation>
    <scope>NUCLEOTIDE SEQUENCE [LARGE SCALE GENOMIC DNA]</scope>
    <source>
        <strain evidence="1 3">JB1</strain>
    </source>
</reference>
<evidence type="ECO:0000313" key="4">
    <source>
        <dbReference type="Proteomes" id="UP000182793"/>
    </source>
</evidence>
<evidence type="ECO:0000313" key="2">
    <source>
        <dbReference type="EMBL" id="SFL45895.1"/>
    </source>
</evidence>
<dbReference type="Proteomes" id="UP000182793">
    <property type="component" value="Unassembled WGS sequence"/>
</dbReference>
<organism evidence="1 3">
    <name type="scientific">Streptococcus equinus JB1</name>
    <dbReference type="NCBI Taxonomy" id="1294274"/>
    <lineage>
        <taxon>Bacteria</taxon>
        <taxon>Bacillati</taxon>
        <taxon>Bacillota</taxon>
        <taxon>Bacilli</taxon>
        <taxon>Lactobacillales</taxon>
        <taxon>Streptococcaceae</taxon>
        <taxon>Streptococcus</taxon>
    </lineage>
</organism>
<keyword evidence="4" id="KW-1185">Reference proteome</keyword>
<accession>A0A091BLW3</accession>
<reference evidence="2 4" key="2">
    <citation type="submission" date="2016-10" db="EMBL/GenBank/DDBJ databases">
        <authorList>
            <person name="Varghese N."/>
            <person name="Submissions S."/>
        </authorList>
    </citation>
    <scope>NUCLEOTIDE SEQUENCE [LARGE SCALE GENOMIC DNA]</scope>
    <source>
        <strain evidence="2 4">JB1</strain>
    </source>
</reference>
<evidence type="ECO:0000313" key="3">
    <source>
        <dbReference type="Proteomes" id="UP000029382"/>
    </source>
</evidence>
<sequence length="98" mass="11271">MTTEVINAIDKFITISNKYHIDGIASQINVLNGLKTKLLKKSAFSEREKISLYQALFPSRGGLSDINYWNDNFEKRKEVNTQLFEQKTIIANYLLGTR</sequence>
<dbReference type="AlphaFoldDB" id="A0A091BLW3"/>
<evidence type="ECO:0000313" key="1">
    <source>
        <dbReference type="EMBL" id="KFN85435.1"/>
    </source>
</evidence>
<comment type="caution">
    <text evidence="1">The sequence shown here is derived from an EMBL/GenBank/DDBJ whole genome shotgun (WGS) entry which is preliminary data.</text>
</comment>
<dbReference type="EMBL" id="FOTG01000014">
    <property type="protein sequence ID" value="SFL45895.1"/>
    <property type="molecule type" value="Genomic_DNA"/>
</dbReference>
<gene>
    <name evidence="1" type="ORF">H702_09900</name>
    <name evidence="2" type="ORF">SAMN02910290_01866</name>
</gene>
<dbReference type="Proteomes" id="UP000029382">
    <property type="component" value="Unassembled WGS sequence"/>
</dbReference>